<comment type="subcellular location">
    <subcellularLocation>
        <location evidence="1">Secreted</location>
    </subcellularLocation>
</comment>
<proteinExistence type="inferred from homology"/>
<comment type="similarity">
    <text evidence="2 4">Belongs to the AB hydrolase superfamily. Lipase family.</text>
</comment>
<dbReference type="Proteomes" id="UP000694843">
    <property type="component" value="Unplaced"/>
</dbReference>
<evidence type="ECO:0000259" key="6">
    <source>
        <dbReference type="Pfam" id="PF00151"/>
    </source>
</evidence>
<feature type="chain" id="PRO_5034690101" evidence="5">
    <location>
        <begin position="24"/>
        <end position="561"/>
    </location>
</feature>
<organism evidence="7 8">
    <name type="scientific">Hyalella azteca</name>
    <name type="common">Amphipod</name>
    <dbReference type="NCBI Taxonomy" id="294128"/>
    <lineage>
        <taxon>Eukaryota</taxon>
        <taxon>Metazoa</taxon>
        <taxon>Ecdysozoa</taxon>
        <taxon>Arthropoda</taxon>
        <taxon>Crustacea</taxon>
        <taxon>Multicrustacea</taxon>
        <taxon>Malacostraca</taxon>
        <taxon>Eumalacostraca</taxon>
        <taxon>Peracarida</taxon>
        <taxon>Amphipoda</taxon>
        <taxon>Senticaudata</taxon>
        <taxon>Talitrida</taxon>
        <taxon>Talitroidea</taxon>
        <taxon>Hyalellidae</taxon>
        <taxon>Hyalella</taxon>
    </lineage>
</organism>
<dbReference type="PANTHER" id="PTHR11610">
    <property type="entry name" value="LIPASE"/>
    <property type="match status" value="1"/>
</dbReference>
<dbReference type="CDD" id="cd00707">
    <property type="entry name" value="Pancreat_lipase_like"/>
    <property type="match status" value="1"/>
</dbReference>
<dbReference type="SUPFAM" id="SSF53474">
    <property type="entry name" value="alpha/beta-Hydrolases"/>
    <property type="match status" value="1"/>
</dbReference>
<evidence type="ECO:0000256" key="4">
    <source>
        <dbReference type="RuleBase" id="RU004262"/>
    </source>
</evidence>
<dbReference type="PANTHER" id="PTHR11610:SF178">
    <property type="entry name" value="LIPASE MEMBER H-A-LIKE PROTEIN"/>
    <property type="match status" value="1"/>
</dbReference>
<keyword evidence="5" id="KW-0732">Signal</keyword>
<dbReference type="GO" id="GO:0005615">
    <property type="term" value="C:extracellular space"/>
    <property type="evidence" value="ECO:0007669"/>
    <property type="project" value="TreeGrafter"/>
</dbReference>
<evidence type="ECO:0000256" key="1">
    <source>
        <dbReference type="ARBA" id="ARBA00004613"/>
    </source>
</evidence>
<evidence type="ECO:0000313" key="8">
    <source>
        <dbReference type="RefSeq" id="XP_018026133.1"/>
    </source>
</evidence>
<dbReference type="GeneID" id="108681596"/>
<evidence type="ECO:0000256" key="2">
    <source>
        <dbReference type="ARBA" id="ARBA00010701"/>
    </source>
</evidence>
<feature type="domain" description="Lipase" evidence="6">
    <location>
        <begin position="59"/>
        <end position="374"/>
    </location>
</feature>
<sequence length="561" mass="60677">MARKLVCFLLVQIVMTTSATANASEVTLPGYVVTRNRSTSNIYCQSNETVSLVAFCYSIYGELEDFSPTAPWSHRIPFTPAQLGTEFWLISRPNQRPTMILDLNNKTALNNASMNLYGKVYILVHGWHFGSSSSENWTERLTSELMSADSSNDVVEVKWTKGARGFYPQAVANVRVVARQLAFFINSLQVVQNISGHSFHLIGHSLGAHVCGIAGTFLQQRYGITIERITGLDPAQPGFKTEESLTRLDQSDASFVDVIHTDTDNYYGIPINLGMKDPIGHLDFYPNGGGPQPGCLGERPGCSHSRAHELFIESVRQECSFVAVRCSTKEMFFKGECWGCKAPHECSDMGLMAVPTEVPVNSKFLLLTRGSSPYCDYHYLVSITLGNINGWEIKLRSLAIIGSSGTSDYIGLTSAPEYSTAGSVHRYVVLARSLGQLRLVTVSLTYRRLSASDVSMGLRESRLFLSKVSVQMLGSESLTEFCFNGSSGERNVQHVTLTADEICSSTTETVLPPATTTGLAATPLPLVGAATAPVTTSSSVPQAGAATIGVAPTAGAVGTKS</sequence>
<protein>
    <submittedName>
        <fullName evidence="8">Pancreatic lipase-related protein 2 isoform X1</fullName>
    </submittedName>
</protein>
<dbReference type="Pfam" id="PF00151">
    <property type="entry name" value="Lipase"/>
    <property type="match status" value="1"/>
</dbReference>
<accession>A0A8B7PIY6</accession>
<dbReference type="PRINTS" id="PR00821">
    <property type="entry name" value="TAGLIPASE"/>
</dbReference>
<name>A0A8B7PIY6_HYAAZ</name>
<evidence type="ECO:0000256" key="3">
    <source>
        <dbReference type="ARBA" id="ARBA00022525"/>
    </source>
</evidence>
<dbReference type="InterPro" id="IPR029058">
    <property type="entry name" value="AB_hydrolase_fold"/>
</dbReference>
<dbReference type="RefSeq" id="XP_018026133.1">
    <property type="nucleotide sequence ID" value="XM_018170644.2"/>
</dbReference>
<reference evidence="8" key="1">
    <citation type="submission" date="2025-08" db="UniProtKB">
        <authorList>
            <consortium name="RefSeq"/>
        </authorList>
    </citation>
    <scope>IDENTIFICATION</scope>
    <source>
        <tissue evidence="8">Whole organism</tissue>
    </source>
</reference>
<evidence type="ECO:0000256" key="5">
    <source>
        <dbReference type="SAM" id="SignalP"/>
    </source>
</evidence>
<gene>
    <name evidence="8" type="primary">LOC108681596</name>
</gene>
<dbReference type="InterPro" id="IPR013818">
    <property type="entry name" value="Lipase"/>
</dbReference>
<evidence type="ECO:0000313" key="7">
    <source>
        <dbReference type="Proteomes" id="UP000694843"/>
    </source>
</evidence>
<dbReference type="KEGG" id="hazt:108681596"/>
<keyword evidence="3" id="KW-0964">Secreted</keyword>
<dbReference type="InterPro" id="IPR000734">
    <property type="entry name" value="TAG_lipase"/>
</dbReference>
<dbReference type="GO" id="GO:0016042">
    <property type="term" value="P:lipid catabolic process"/>
    <property type="evidence" value="ECO:0007669"/>
    <property type="project" value="TreeGrafter"/>
</dbReference>
<dbReference type="GO" id="GO:0016298">
    <property type="term" value="F:lipase activity"/>
    <property type="evidence" value="ECO:0007669"/>
    <property type="project" value="InterPro"/>
</dbReference>
<dbReference type="OMA" id="VVIDWGG"/>
<dbReference type="OrthoDB" id="199913at2759"/>
<keyword evidence="7" id="KW-1185">Reference proteome</keyword>
<dbReference type="AlphaFoldDB" id="A0A8B7PIY6"/>
<feature type="signal peptide" evidence="5">
    <location>
        <begin position="1"/>
        <end position="23"/>
    </location>
</feature>
<dbReference type="InterPro" id="IPR033906">
    <property type="entry name" value="Lipase_N"/>
</dbReference>
<dbReference type="Gene3D" id="3.40.50.1820">
    <property type="entry name" value="alpha/beta hydrolase"/>
    <property type="match status" value="1"/>
</dbReference>